<dbReference type="RefSeq" id="WP_020098087.1">
    <property type="nucleotide sequence ID" value="NZ_JAUZVT010000001.1"/>
</dbReference>
<protein>
    <recommendedName>
        <fullName evidence="4">Major facilitator superfamily (MFS) profile domain-containing protein</fullName>
    </recommendedName>
</protein>
<keyword evidence="3" id="KW-1185">Reference proteome</keyword>
<keyword evidence="1" id="KW-0812">Transmembrane</keyword>
<evidence type="ECO:0000256" key="1">
    <source>
        <dbReference type="SAM" id="Phobius"/>
    </source>
</evidence>
<reference evidence="2 3" key="1">
    <citation type="submission" date="2023-08" db="EMBL/GenBank/DDBJ databases">
        <title>Microbacterium aquilitoris sp. nov. and Microbacterium gwkjibeachense sp. nov., isolated from beach.</title>
        <authorList>
            <person name="Lee S.D."/>
            <person name="Yang H."/>
            <person name="Kim I."/>
        </authorList>
    </citation>
    <scope>NUCLEOTIDE SEQUENCE [LARGE SCALE GENOMIC DNA]</scope>
    <source>
        <strain evidence="2 3">KSW-18</strain>
    </source>
</reference>
<accession>A0ABU3GH62</accession>
<organism evidence="2 3">
    <name type="scientific">Microbacterium aquilitoris</name>
    <dbReference type="NCBI Taxonomy" id="3067307"/>
    <lineage>
        <taxon>Bacteria</taxon>
        <taxon>Bacillati</taxon>
        <taxon>Actinomycetota</taxon>
        <taxon>Actinomycetes</taxon>
        <taxon>Micrococcales</taxon>
        <taxon>Microbacteriaceae</taxon>
        <taxon>Microbacterium</taxon>
    </lineage>
</organism>
<proteinExistence type="predicted"/>
<sequence>MSTPAPPQLAQRAWGIAAVAIVVLSVLPTLLVLVLVATVDEQYGWLLILTFALLVAGGSAAMLAGIVGLVFAGIRRRGFVWPAAGTVLGIALVGAASIILAVGS</sequence>
<feature type="transmembrane region" description="Helical" evidence="1">
    <location>
        <begin position="43"/>
        <end position="72"/>
    </location>
</feature>
<name>A0ABU3GH62_9MICO</name>
<dbReference type="Proteomes" id="UP001262835">
    <property type="component" value="Unassembled WGS sequence"/>
</dbReference>
<keyword evidence="1" id="KW-1133">Transmembrane helix</keyword>
<comment type="caution">
    <text evidence="2">The sequence shown here is derived from an EMBL/GenBank/DDBJ whole genome shotgun (WGS) entry which is preliminary data.</text>
</comment>
<evidence type="ECO:0008006" key="4">
    <source>
        <dbReference type="Google" id="ProtNLM"/>
    </source>
</evidence>
<evidence type="ECO:0000313" key="2">
    <source>
        <dbReference type="EMBL" id="MDT3330039.1"/>
    </source>
</evidence>
<keyword evidence="1" id="KW-0472">Membrane</keyword>
<feature type="transmembrane region" description="Helical" evidence="1">
    <location>
        <begin position="79"/>
        <end position="102"/>
    </location>
</feature>
<feature type="transmembrane region" description="Helical" evidence="1">
    <location>
        <begin position="12"/>
        <end position="37"/>
    </location>
</feature>
<dbReference type="EMBL" id="JAUZVT010000001">
    <property type="protein sequence ID" value="MDT3330039.1"/>
    <property type="molecule type" value="Genomic_DNA"/>
</dbReference>
<gene>
    <name evidence="2" type="ORF">Q9S78_05080</name>
</gene>
<evidence type="ECO:0000313" key="3">
    <source>
        <dbReference type="Proteomes" id="UP001262835"/>
    </source>
</evidence>